<evidence type="ECO:0000313" key="5">
    <source>
        <dbReference type="EMBL" id="SCL71972.1"/>
    </source>
</evidence>
<dbReference type="PANTHER" id="PTHR45527:SF1">
    <property type="entry name" value="FATTY ACID SYNTHASE"/>
    <property type="match status" value="1"/>
</dbReference>
<dbReference type="Gene3D" id="1.10.1200.10">
    <property type="entry name" value="ACP-like"/>
    <property type="match status" value="1"/>
</dbReference>
<dbReference type="InterPro" id="IPR020806">
    <property type="entry name" value="PKS_PP-bd"/>
</dbReference>
<dbReference type="Pfam" id="PF00550">
    <property type="entry name" value="PP-binding"/>
    <property type="match status" value="1"/>
</dbReference>
<evidence type="ECO:0000313" key="6">
    <source>
        <dbReference type="Proteomes" id="UP000199001"/>
    </source>
</evidence>
<dbReference type="Gene3D" id="2.30.38.10">
    <property type="entry name" value="Luciferase, Domain 3"/>
    <property type="match status" value="1"/>
</dbReference>
<dbReference type="STRING" id="47855.GA0070606_5895"/>
<dbReference type="PROSITE" id="PS00455">
    <property type="entry name" value="AMP_BINDING"/>
    <property type="match status" value="1"/>
</dbReference>
<dbReference type="GO" id="GO:0008610">
    <property type="term" value="P:lipid biosynthetic process"/>
    <property type="evidence" value="ECO:0007669"/>
    <property type="project" value="UniProtKB-ARBA"/>
</dbReference>
<dbReference type="Pfam" id="PF00668">
    <property type="entry name" value="Condensation"/>
    <property type="match status" value="1"/>
</dbReference>
<dbReference type="AlphaFoldDB" id="A0A1C6W0F4"/>
<dbReference type="OrthoDB" id="2472181at2"/>
<dbReference type="SMART" id="SM00823">
    <property type="entry name" value="PKS_PP"/>
    <property type="match status" value="1"/>
</dbReference>
<protein>
    <submittedName>
        <fullName evidence="5">Amino acid adenylation domain-containing protein</fullName>
    </submittedName>
</protein>
<reference evidence="6" key="1">
    <citation type="submission" date="2016-06" db="EMBL/GenBank/DDBJ databases">
        <authorList>
            <person name="Varghese N."/>
            <person name="Submissions Spin"/>
        </authorList>
    </citation>
    <scope>NUCLEOTIDE SEQUENCE [LARGE SCALE GENOMIC DNA]</scope>
    <source>
        <strain evidence="6">DSM 43903</strain>
    </source>
</reference>
<dbReference type="SUPFAM" id="SSF56801">
    <property type="entry name" value="Acetyl-CoA synthetase-like"/>
    <property type="match status" value="1"/>
</dbReference>
<evidence type="ECO:0000256" key="3">
    <source>
        <dbReference type="ARBA" id="ARBA00022553"/>
    </source>
</evidence>
<keyword evidence="6" id="KW-1185">Reference proteome</keyword>
<dbReference type="PANTHER" id="PTHR45527">
    <property type="entry name" value="NONRIBOSOMAL PEPTIDE SYNTHETASE"/>
    <property type="match status" value="1"/>
</dbReference>
<evidence type="ECO:0000256" key="2">
    <source>
        <dbReference type="ARBA" id="ARBA00022450"/>
    </source>
</evidence>
<dbReference type="RefSeq" id="WP_091106405.1">
    <property type="nucleotide sequence ID" value="NZ_FMHZ01000002.1"/>
</dbReference>
<dbReference type="GO" id="GO:0031177">
    <property type="term" value="F:phosphopantetheine binding"/>
    <property type="evidence" value="ECO:0007669"/>
    <property type="project" value="InterPro"/>
</dbReference>
<dbReference type="Gene3D" id="3.30.300.30">
    <property type="match status" value="1"/>
</dbReference>
<dbReference type="GO" id="GO:0003824">
    <property type="term" value="F:catalytic activity"/>
    <property type="evidence" value="ECO:0007669"/>
    <property type="project" value="InterPro"/>
</dbReference>
<gene>
    <name evidence="5" type="ORF">GA0070606_5895</name>
</gene>
<dbReference type="GO" id="GO:0043041">
    <property type="term" value="P:amino acid activation for nonribosomal peptide biosynthetic process"/>
    <property type="evidence" value="ECO:0007669"/>
    <property type="project" value="TreeGrafter"/>
</dbReference>
<dbReference type="GO" id="GO:0005737">
    <property type="term" value="C:cytoplasm"/>
    <property type="evidence" value="ECO:0007669"/>
    <property type="project" value="TreeGrafter"/>
</dbReference>
<dbReference type="FunFam" id="3.30.300.30:FF:000010">
    <property type="entry name" value="Enterobactin synthetase component F"/>
    <property type="match status" value="1"/>
</dbReference>
<dbReference type="EMBL" id="FMHZ01000002">
    <property type="protein sequence ID" value="SCL71972.1"/>
    <property type="molecule type" value="Genomic_DNA"/>
</dbReference>
<dbReference type="CDD" id="cd05930">
    <property type="entry name" value="A_NRPS"/>
    <property type="match status" value="1"/>
</dbReference>
<keyword evidence="2" id="KW-0596">Phosphopantetheine</keyword>
<dbReference type="InterPro" id="IPR045851">
    <property type="entry name" value="AMP-bd_C_sf"/>
</dbReference>
<dbReference type="InterPro" id="IPR010071">
    <property type="entry name" value="AA_adenyl_dom"/>
</dbReference>
<dbReference type="Pfam" id="PF13193">
    <property type="entry name" value="AMP-binding_C"/>
    <property type="match status" value="1"/>
</dbReference>
<organism evidence="5 6">
    <name type="scientific">Micromonospora citrea</name>
    <dbReference type="NCBI Taxonomy" id="47855"/>
    <lineage>
        <taxon>Bacteria</taxon>
        <taxon>Bacillati</taxon>
        <taxon>Actinomycetota</taxon>
        <taxon>Actinomycetes</taxon>
        <taxon>Micromonosporales</taxon>
        <taxon>Micromonosporaceae</taxon>
        <taxon>Micromonospora</taxon>
    </lineage>
</organism>
<dbReference type="FunFam" id="3.40.50.980:FF:000001">
    <property type="entry name" value="Non-ribosomal peptide synthetase"/>
    <property type="match status" value="1"/>
</dbReference>
<dbReference type="Gene3D" id="3.40.50.980">
    <property type="match status" value="2"/>
</dbReference>
<dbReference type="InterPro" id="IPR025110">
    <property type="entry name" value="AMP-bd_C"/>
</dbReference>
<accession>A0A1C6W0F4</accession>
<name>A0A1C6W0F4_9ACTN</name>
<dbReference type="InterPro" id="IPR036736">
    <property type="entry name" value="ACP-like_sf"/>
</dbReference>
<dbReference type="Proteomes" id="UP000199001">
    <property type="component" value="Unassembled WGS sequence"/>
</dbReference>
<feature type="domain" description="Carrier" evidence="4">
    <location>
        <begin position="722"/>
        <end position="797"/>
    </location>
</feature>
<evidence type="ECO:0000256" key="1">
    <source>
        <dbReference type="ARBA" id="ARBA00001957"/>
    </source>
</evidence>
<sequence>MSVGIVDGAAGATGAAGPGADIEALDLMADLRRPLLWPARSASQSRRPELPDLTGPEPAGVVLLAGLVAVLARYTGQDEVALGLRSGTSVVRVAVADDPTFGALVRRVAAAWAAPVTGAGAPGPVAVDLVDGPVAEAGPETVGVDLVVTVASDGSGLRVDHAAEGWSADWARGLLDQTVLLASAGIRQPDVPLSGLPLLDAADRERLLGWGRGPDRPVPDGPIHDLVLAWARRAPDAVAGVAGGEVLTYGELARRSELLARHLRSAGVGVGDVVSLALDRSLWTLVATLAVLRAGAAYTPMDVSWPAERMRMLLADHGARVVLTVGEVAPRVPRPDGVRVIALDDEWPAVAATGPVDLPAVDASGPAFVIYTSGSTGTPKGVVLTHAMLTNFLAWMREECGVGPDSRMLHCCAPVFDVALGEIYTALTSGARVVVCSRDDLLDARRLTDLIAKEQVTHAFCPPTNLAAVDPADCPSMSCVTLAGEPVPPRMARRWLDAGARLVNAYGPAEAAIACTWYDASTGWDGAYVPIGRPMPNRQIRVVDARLNLVPMGVPGEILITGRGVADGYLHRPELTAQRFVTDPYGGGTAYRTGDLGRWNAAGALEILGRMDHQVKVNGIRIELGEIEAVLEQHPDVGTAVVVRREKQGVARLVGYVTGRDSRTPVVSELRAHATAALPSYMVPAVVMVLDRFPVGGTGKIDRQALPEPGSQRPDLGVEFVEPVTAEERLVTGVFSTVLGVEGVGARDSFFDLGGTSLQSAAVAAAIDEATDVLVPVSQIHRTPTPRELARWLTTAPRRRVGTETPGTARPDPSGPVPLALSVAKFVMLPPDLVCPVTWWIEGALDLRALMAALGDVHRRHQALHARYRRTDPPVALIPPNPGMPQLRLLTDATNPQQALDRLTEAVQQPLDYTQGHNWRAALLRERSTDRTLLGIGIHHIAYDGWSHSLLVRDLAHAYTARLTGKTPTWNQPAPTLREYHDEHTRLRDAADLAAQRAYWREQLRGLPRQGQGRSQELLERTPAWGPKTGYAVTVGRDVLERWDRAGRERRFSRSAYFAAAYASALRAVHGQDDIGMLMIVAQRGSRVLDSTFTSRINSNCLRVRFDAPGRDLVRAVQQSIDELMAAQDVPFLESTADPAVGLSREVANSLPTFAYQDNVVLPLELPGCRTEEVVEPYAREWSGACLVEVLPGDEDVLVRVTVRTDLVPPEVAEVLATSVLRFLRAGPEAADEAR</sequence>
<dbReference type="NCBIfam" id="TIGR01733">
    <property type="entry name" value="AA-adenyl-dom"/>
    <property type="match status" value="1"/>
</dbReference>
<dbReference type="InterPro" id="IPR001242">
    <property type="entry name" value="Condensation_dom"/>
</dbReference>
<dbReference type="SUPFAM" id="SSF47336">
    <property type="entry name" value="ACP-like"/>
    <property type="match status" value="1"/>
</dbReference>
<comment type="cofactor">
    <cofactor evidence="1">
        <name>pantetheine 4'-phosphate</name>
        <dbReference type="ChEBI" id="CHEBI:47942"/>
    </cofactor>
</comment>
<evidence type="ECO:0000259" key="4">
    <source>
        <dbReference type="PROSITE" id="PS50075"/>
    </source>
</evidence>
<dbReference type="SUPFAM" id="SSF52777">
    <property type="entry name" value="CoA-dependent acyltransferases"/>
    <property type="match status" value="3"/>
</dbReference>
<dbReference type="InterPro" id="IPR000873">
    <property type="entry name" value="AMP-dep_synth/lig_dom"/>
</dbReference>
<dbReference type="PROSITE" id="PS50075">
    <property type="entry name" value="CARRIER"/>
    <property type="match status" value="1"/>
</dbReference>
<dbReference type="Gene3D" id="3.30.559.10">
    <property type="entry name" value="Chloramphenicol acetyltransferase-like domain"/>
    <property type="match status" value="1"/>
</dbReference>
<dbReference type="InterPro" id="IPR023213">
    <property type="entry name" value="CAT-like_dom_sf"/>
</dbReference>
<dbReference type="InterPro" id="IPR009081">
    <property type="entry name" value="PP-bd_ACP"/>
</dbReference>
<proteinExistence type="predicted"/>
<dbReference type="Gene3D" id="3.30.559.30">
    <property type="entry name" value="Nonribosomal peptide synthetase, condensation domain"/>
    <property type="match status" value="2"/>
</dbReference>
<keyword evidence="3" id="KW-0597">Phosphoprotein</keyword>
<dbReference type="Pfam" id="PF00501">
    <property type="entry name" value="AMP-binding"/>
    <property type="match status" value="1"/>
</dbReference>
<dbReference type="InterPro" id="IPR020845">
    <property type="entry name" value="AMP-binding_CS"/>
</dbReference>
<dbReference type="FunFam" id="3.40.50.12780:FF:000012">
    <property type="entry name" value="Non-ribosomal peptide synthetase"/>
    <property type="match status" value="1"/>
</dbReference>
<dbReference type="GO" id="GO:0044550">
    <property type="term" value="P:secondary metabolite biosynthetic process"/>
    <property type="evidence" value="ECO:0007669"/>
    <property type="project" value="UniProtKB-ARBA"/>
</dbReference>